<reference evidence="2" key="1">
    <citation type="journal article" date="2019" name="Int. J. Syst. Evol. Microbiol.">
        <title>The Global Catalogue of Microorganisms (GCM) 10K type strain sequencing project: providing services to taxonomists for standard genome sequencing and annotation.</title>
        <authorList>
            <consortium name="The Broad Institute Genomics Platform"/>
            <consortium name="The Broad Institute Genome Sequencing Center for Infectious Disease"/>
            <person name="Wu L."/>
            <person name="Ma J."/>
        </authorList>
    </citation>
    <scope>NUCLEOTIDE SEQUENCE [LARGE SCALE GENOMIC DNA]</scope>
    <source>
        <strain evidence="2">CGMCC 1.14966</strain>
    </source>
</reference>
<dbReference type="Proteomes" id="UP000637774">
    <property type="component" value="Unassembled WGS sequence"/>
</dbReference>
<proteinExistence type="predicted"/>
<keyword evidence="2" id="KW-1185">Reference proteome</keyword>
<protein>
    <recommendedName>
        <fullName evidence="3">Lanthionine synthetase</fullName>
    </recommendedName>
</protein>
<dbReference type="SUPFAM" id="SSF158745">
    <property type="entry name" value="LanC-like"/>
    <property type="match status" value="1"/>
</dbReference>
<evidence type="ECO:0000313" key="2">
    <source>
        <dbReference type="Proteomes" id="UP000637774"/>
    </source>
</evidence>
<accession>A0ABQ2ABW1</accession>
<dbReference type="InterPro" id="IPR007822">
    <property type="entry name" value="LANC-like"/>
</dbReference>
<dbReference type="EMBL" id="BMGY01000032">
    <property type="protein sequence ID" value="GGH88497.1"/>
    <property type="molecule type" value="Genomic_DNA"/>
</dbReference>
<dbReference type="Gene3D" id="1.50.10.20">
    <property type="match status" value="1"/>
</dbReference>
<dbReference type="RefSeq" id="WP_188562899.1">
    <property type="nucleotide sequence ID" value="NZ_BMGY01000032.1"/>
</dbReference>
<sequence length="408" mass="45107">MKKDASASLLQAAPALTTPQAKLQQIAACLQQPLPLAKRPGFSGGQLGPFLFLYAYATHTGSEAAAIAAQGLLHAAVRQFTTLAPSLTYYRELVEFGTMLLYLREQEYIDDSFEPLLQQVDLRATHGLQILAQQQQYDPFVGYLPMAWYFLRRGATAPASIPALHLVADTLLRDYQPVDDGAAGFWYSGLFGKRQVYLGWSHGQAAIMLFLTQLLATDFDHRRAELRHMLAGVAHYLILPHEHTGRNQHPDIVGQPGPSDTLNLCYGDLGIGFALLQAAHSLANNGLRQHALRTLTLAAARRHPAHCNVHDASLIYGASGNALFFKHLQREYPAQPTFGEAATYWYEQAQQLSQHPELVAGYQNHYNQHDASARYSLFEGLAGFGLVLLEFEVDTIHSMPLLGYPSCL</sequence>
<name>A0ABQ2ABW1_9BACT</name>
<evidence type="ECO:0008006" key="3">
    <source>
        <dbReference type="Google" id="ProtNLM"/>
    </source>
</evidence>
<comment type="caution">
    <text evidence="1">The sequence shown here is derived from an EMBL/GenBank/DDBJ whole genome shotgun (WGS) entry which is preliminary data.</text>
</comment>
<evidence type="ECO:0000313" key="1">
    <source>
        <dbReference type="EMBL" id="GGH88497.1"/>
    </source>
</evidence>
<dbReference type="Pfam" id="PF05147">
    <property type="entry name" value="LANC_like"/>
    <property type="match status" value="1"/>
</dbReference>
<organism evidence="1 2">
    <name type="scientific">Hymenobacter frigidus</name>
    <dbReference type="NCBI Taxonomy" id="1524095"/>
    <lineage>
        <taxon>Bacteria</taxon>
        <taxon>Pseudomonadati</taxon>
        <taxon>Bacteroidota</taxon>
        <taxon>Cytophagia</taxon>
        <taxon>Cytophagales</taxon>
        <taxon>Hymenobacteraceae</taxon>
        <taxon>Hymenobacter</taxon>
    </lineage>
</organism>
<dbReference type="SMART" id="SM01260">
    <property type="entry name" value="LANC_like"/>
    <property type="match status" value="1"/>
</dbReference>
<gene>
    <name evidence="1" type="ORF">GCM10011495_29900</name>
</gene>